<protein>
    <submittedName>
        <fullName evidence="1">Tis9</fullName>
    </submittedName>
</protein>
<name>A0A977J6C2_9VIRU</name>
<proteinExistence type="predicted"/>
<sequence>MLVMSRWIENTDSVSVILTEMGRSYVTLCHYPPWSLCCGGKTSQPGQVWILDRKHCLECSEISELMTLGQPTWQESAMVIGSWVQVVTEHGILHTSTSERQAPRRVMWRISDMAGDRTL</sequence>
<accession>A0A977J6C2</accession>
<organism evidence="1">
    <name type="scientific">Tilapinevirus tilapiae</name>
    <dbReference type="NCBI Taxonomy" id="2034996"/>
    <lineage>
        <taxon>Viruses</taxon>
        <taxon>Riboviria</taxon>
        <taxon>Orthornavirae</taxon>
        <taxon>Negarnaviricota</taxon>
        <taxon>Polyploviricotina</taxon>
        <taxon>Insthoviricetes</taxon>
        <taxon>Articulavirales</taxon>
        <taxon>Amnoonviridae</taxon>
        <taxon>Tilapinevirus</taxon>
    </lineage>
</organism>
<evidence type="ECO:0000313" key="1">
    <source>
        <dbReference type="EMBL" id="UWX08055.1"/>
    </source>
</evidence>
<gene>
    <name evidence="1" type="primary">Tis9</name>
</gene>
<dbReference type="EMBL" id="MZ298929">
    <property type="protein sequence ID" value="UWX08055.1"/>
    <property type="molecule type" value="Viral_cRNA"/>
</dbReference>
<reference evidence="1" key="1">
    <citation type="submission" date="2021-05" db="EMBL/GenBank/DDBJ databases">
        <title>Molecular Characterization and Efficacy of the Recombinant TiLV segment 9 and segment 10 proteins Against Tilapia Lake Virus (TiLV) in Nile tilapia (Oreochromis niloticus).</title>
        <authorList>
            <person name="Chamtim P."/>
        </authorList>
    </citation>
    <scope>NUCLEOTIDE SEQUENCE</scope>
    <source>
        <strain evidence="1">KUTHTiLV-2021</strain>
    </source>
</reference>